<keyword evidence="2" id="KW-0436">Ligase</keyword>
<proteinExistence type="inferred from homology"/>
<accession>A0AA38XKN7</accession>
<dbReference type="InterPro" id="IPR020845">
    <property type="entry name" value="AMP-binding_CS"/>
</dbReference>
<dbReference type="InterPro" id="IPR045851">
    <property type="entry name" value="AMP-bd_C_sf"/>
</dbReference>
<dbReference type="EMBL" id="JAPDRK010000002">
    <property type="protein sequence ID" value="KAJ9615244.1"/>
    <property type="molecule type" value="Genomic_DNA"/>
</dbReference>
<organism evidence="5 6">
    <name type="scientific">Cladophialophora chaetospira</name>
    <dbReference type="NCBI Taxonomy" id="386627"/>
    <lineage>
        <taxon>Eukaryota</taxon>
        <taxon>Fungi</taxon>
        <taxon>Dikarya</taxon>
        <taxon>Ascomycota</taxon>
        <taxon>Pezizomycotina</taxon>
        <taxon>Eurotiomycetes</taxon>
        <taxon>Chaetothyriomycetidae</taxon>
        <taxon>Chaetothyriales</taxon>
        <taxon>Herpotrichiellaceae</taxon>
        <taxon>Cladophialophora</taxon>
    </lineage>
</organism>
<evidence type="ECO:0000256" key="1">
    <source>
        <dbReference type="ARBA" id="ARBA00006432"/>
    </source>
</evidence>
<dbReference type="GO" id="GO:0016405">
    <property type="term" value="F:CoA-ligase activity"/>
    <property type="evidence" value="ECO:0007669"/>
    <property type="project" value="TreeGrafter"/>
</dbReference>
<evidence type="ECO:0000259" key="3">
    <source>
        <dbReference type="Pfam" id="PF00501"/>
    </source>
</evidence>
<comment type="caution">
    <text evidence="5">The sequence shown here is derived from an EMBL/GenBank/DDBJ whole genome shotgun (WGS) entry which is preliminary data.</text>
</comment>
<comment type="similarity">
    <text evidence="1">Belongs to the ATP-dependent AMP-binding enzyme family.</text>
</comment>
<evidence type="ECO:0000256" key="2">
    <source>
        <dbReference type="ARBA" id="ARBA00022598"/>
    </source>
</evidence>
<keyword evidence="6" id="KW-1185">Reference proteome</keyword>
<gene>
    <name evidence="5" type="ORF">H2200_001318</name>
</gene>
<dbReference type="Pfam" id="PF13193">
    <property type="entry name" value="AMP-binding_C"/>
    <property type="match status" value="1"/>
</dbReference>
<name>A0AA38XKN7_9EURO</name>
<dbReference type="PROSITE" id="PS00455">
    <property type="entry name" value="AMP_BINDING"/>
    <property type="match status" value="1"/>
</dbReference>
<reference evidence="5" key="1">
    <citation type="submission" date="2022-10" db="EMBL/GenBank/DDBJ databases">
        <title>Culturing micro-colonial fungi from biological soil crusts in the Mojave desert and describing Neophaeococcomyces mojavensis, and introducing the new genera and species Taxawa tesnikishii.</title>
        <authorList>
            <person name="Kurbessoian T."/>
            <person name="Stajich J.E."/>
        </authorList>
    </citation>
    <scope>NUCLEOTIDE SEQUENCE</scope>
    <source>
        <strain evidence="5">TK_41</strain>
    </source>
</reference>
<feature type="domain" description="AMP-binding enzyme C-terminal" evidence="4">
    <location>
        <begin position="450"/>
        <end position="532"/>
    </location>
</feature>
<evidence type="ECO:0000259" key="4">
    <source>
        <dbReference type="Pfam" id="PF13193"/>
    </source>
</evidence>
<dbReference type="Pfam" id="PF00501">
    <property type="entry name" value="AMP-binding"/>
    <property type="match status" value="1"/>
</dbReference>
<evidence type="ECO:0000313" key="6">
    <source>
        <dbReference type="Proteomes" id="UP001172673"/>
    </source>
</evidence>
<dbReference type="SUPFAM" id="SSF56801">
    <property type="entry name" value="Acetyl-CoA synthetase-like"/>
    <property type="match status" value="1"/>
</dbReference>
<dbReference type="Gene3D" id="3.40.50.12780">
    <property type="entry name" value="N-terminal domain of ligase-like"/>
    <property type="match status" value="1"/>
</dbReference>
<dbReference type="InterPro" id="IPR025110">
    <property type="entry name" value="AMP-bd_C"/>
</dbReference>
<dbReference type="Proteomes" id="UP001172673">
    <property type="component" value="Unassembled WGS sequence"/>
</dbReference>
<dbReference type="Gene3D" id="3.30.300.30">
    <property type="match status" value="1"/>
</dbReference>
<dbReference type="InterPro" id="IPR000873">
    <property type="entry name" value="AMP-dep_synth/lig_dom"/>
</dbReference>
<dbReference type="AlphaFoldDB" id="A0AA38XKN7"/>
<evidence type="ECO:0000313" key="5">
    <source>
        <dbReference type="EMBL" id="KAJ9615244.1"/>
    </source>
</evidence>
<sequence>MIGPYGPLGLDESITIPILMTKYNPDNVPSDKVVHIDTIANKSLTYGGLREQAARCAWGLKHKLGMKEQDRLLVIVPNSTDFIVLAHATLWLGAVFSPLNPASLAKDIAHAISLVQPSHIAIHPSKLEAVNEALQQLGLKDPSRPTIFTLIERVPDHALFPDDIEGRNPGEQLPIFDLGHRSAKEVTAMIVFSSGTTGKIKGVQLSHYNIVSNMIQTRISMPSMANHASREVFFPPYCHVYGLGVVVLGCMFYGAFVCGIPAFDLDVFCRKMEEYQATWAHIVPPVAIALASSDIAAKYDLSSLKLILISAAPTKKDLQMKLKARFGADTKIVQGYGMSECSPTVLLQSATDDEKNIGTCGKPVAGTELRLVDPVRLEDVAAGEEGELWVKGPQTMMGYYNNEQATRETYVGDWLRTGDIMRVDGNGNYWVTDRLKELIKYKGFQVPPSELEDLLLRHPSVVDAAVTSIYSDEQATELPIAYITFPANTPASRKQHLLNEIRDWADKQVAGYKKLRGGVFELNPLPKTPSGKILRRELPCKKKEAESRAAKL</sequence>
<protein>
    <submittedName>
        <fullName evidence="5">Uncharacterized protein</fullName>
    </submittedName>
</protein>
<feature type="domain" description="AMP-dependent synthetase/ligase" evidence="3">
    <location>
        <begin position="29"/>
        <end position="400"/>
    </location>
</feature>
<dbReference type="PANTHER" id="PTHR24096">
    <property type="entry name" value="LONG-CHAIN-FATTY-ACID--COA LIGASE"/>
    <property type="match status" value="1"/>
</dbReference>
<dbReference type="InterPro" id="IPR042099">
    <property type="entry name" value="ANL_N_sf"/>
</dbReference>
<dbReference type="PANTHER" id="PTHR24096:SF149">
    <property type="entry name" value="AMP-BINDING DOMAIN-CONTAINING PROTEIN-RELATED"/>
    <property type="match status" value="1"/>
</dbReference>